<dbReference type="RefSeq" id="WP_244076360.1">
    <property type="nucleotide sequence ID" value="NZ_AP025581.1"/>
</dbReference>
<dbReference type="Proteomes" id="UP001055105">
    <property type="component" value="Unassembled WGS sequence"/>
</dbReference>
<organism evidence="7 8">
    <name type="scientific">Alistipes finegoldii</name>
    <dbReference type="NCBI Taxonomy" id="214856"/>
    <lineage>
        <taxon>Bacteria</taxon>
        <taxon>Pseudomonadati</taxon>
        <taxon>Bacteroidota</taxon>
        <taxon>Bacteroidia</taxon>
        <taxon>Bacteroidales</taxon>
        <taxon>Rikenellaceae</taxon>
        <taxon>Alistipes</taxon>
    </lineage>
</organism>
<comment type="caution">
    <text evidence="7">The sequence shown here is derived from an EMBL/GenBank/DDBJ whole genome shotgun (WGS) entry which is preliminary data.</text>
</comment>
<evidence type="ECO:0000256" key="4">
    <source>
        <dbReference type="ARBA" id="ARBA00022989"/>
    </source>
</evidence>
<dbReference type="InterPro" id="IPR038730">
    <property type="entry name" value="HyfE-like"/>
</dbReference>
<feature type="transmembrane region" description="Helical" evidence="6">
    <location>
        <begin position="52"/>
        <end position="73"/>
    </location>
</feature>
<feature type="transmembrane region" description="Helical" evidence="6">
    <location>
        <begin position="118"/>
        <end position="137"/>
    </location>
</feature>
<protein>
    <submittedName>
        <fullName evidence="7">Hydrogenase</fullName>
    </submittedName>
</protein>
<accession>A0AA37NN72</accession>
<keyword evidence="2" id="KW-1003">Cell membrane</keyword>
<dbReference type="EMBL" id="BQOL01000001">
    <property type="protein sequence ID" value="GKI18639.1"/>
    <property type="molecule type" value="Genomic_DNA"/>
</dbReference>
<reference evidence="7" key="1">
    <citation type="submission" date="2022-01" db="EMBL/GenBank/DDBJ databases">
        <title>Novel bile acid biosynthetic pathways are enriched in the microbiome of centenarians.</title>
        <authorList>
            <person name="Sato Y."/>
            <person name="Atarashi K."/>
            <person name="Plichta R.D."/>
            <person name="Arai Y."/>
            <person name="Sasajima S."/>
            <person name="Kearney M.S."/>
            <person name="Suda W."/>
            <person name="Takeshita K."/>
            <person name="Sasaki T."/>
            <person name="Okamoto S."/>
            <person name="Skelly N.A."/>
            <person name="Okamura Y."/>
            <person name="Vlamakis H."/>
            <person name="Li Y."/>
            <person name="Tanoue T."/>
            <person name="Takei H."/>
            <person name="Nittono H."/>
            <person name="Narushima S."/>
            <person name="Irie J."/>
            <person name="Itoh H."/>
            <person name="Moriya K."/>
            <person name="Sugiura Y."/>
            <person name="Suematsu M."/>
            <person name="Moritoki N."/>
            <person name="Shibata S."/>
            <person name="Littman R.D."/>
            <person name="Fischbach A.M."/>
            <person name="Uwamino Y."/>
            <person name="Inoue T."/>
            <person name="Honda A."/>
            <person name="Hattori M."/>
            <person name="Murai T."/>
            <person name="Xavier J.R."/>
            <person name="Hirose N."/>
            <person name="Honda K."/>
        </authorList>
    </citation>
    <scope>NUCLEOTIDE SEQUENCE</scope>
    <source>
        <strain evidence="7">CE91-St16</strain>
    </source>
</reference>
<keyword evidence="5 6" id="KW-0472">Membrane</keyword>
<feature type="transmembrane region" description="Helical" evidence="6">
    <location>
        <begin position="144"/>
        <end position="162"/>
    </location>
</feature>
<dbReference type="GO" id="GO:0005886">
    <property type="term" value="C:plasma membrane"/>
    <property type="evidence" value="ECO:0007669"/>
    <property type="project" value="UniProtKB-SubCell"/>
</dbReference>
<feature type="transmembrane region" description="Helical" evidence="6">
    <location>
        <begin position="168"/>
        <end position="189"/>
    </location>
</feature>
<feature type="transmembrane region" description="Helical" evidence="6">
    <location>
        <begin position="6"/>
        <end position="22"/>
    </location>
</feature>
<dbReference type="AlphaFoldDB" id="A0AA37NN72"/>
<gene>
    <name evidence="7" type="primary">ehrC</name>
    <name evidence="7" type="ORF">CE91St16_15470</name>
</gene>
<evidence type="ECO:0000256" key="5">
    <source>
        <dbReference type="ARBA" id="ARBA00023136"/>
    </source>
</evidence>
<evidence type="ECO:0000256" key="3">
    <source>
        <dbReference type="ARBA" id="ARBA00022692"/>
    </source>
</evidence>
<keyword evidence="3 6" id="KW-0812">Transmembrane</keyword>
<evidence type="ECO:0000313" key="7">
    <source>
        <dbReference type="EMBL" id="GKI18639.1"/>
    </source>
</evidence>
<keyword evidence="4 6" id="KW-1133">Transmembrane helix</keyword>
<evidence type="ECO:0000256" key="1">
    <source>
        <dbReference type="ARBA" id="ARBA00004651"/>
    </source>
</evidence>
<evidence type="ECO:0000256" key="2">
    <source>
        <dbReference type="ARBA" id="ARBA00022475"/>
    </source>
</evidence>
<evidence type="ECO:0000256" key="6">
    <source>
        <dbReference type="SAM" id="Phobius"/>
    </source>
</evidence>
<evidence type="ECO:0000313" key="8">
    <source>
        <dbReference type="Proteomes" id="UP001055105"/>
    </source>
</evidence>
<sequence length="209" mass="23011">MILPLVILYVITLVYLAITERFRNFASIIGLQGWILFAVALLRLHAINPLELIFIAIETLAFKALLVPAILFAMIRKTKINRVRRSGSSQSGSLLLSLMALAVSASITYYIADSAIDLVFFGVALYALLSGLILIVLRSRIFSHMVGFLVIENGVFLFSMAIGVEMPLLINIAILLDILISVLMLGIFFTKIDGKIHADDVDSLTNVKD</sequence>
<dbReference type="PANTHER" id="PTHR38601">
    <property type="entry name" value="HYDROGENASE-4 COMPONENT E"/>
    <property type="match status" value="1"/>
</dbReference>
<proteinExistence type="predicted"/>
<feature type="transmembrane region" description="Helical" evidence="6">
    <location>
        <begin position="94"/>
        <end position="112"/>
    </location>
</feature>
<dbReference type="PANTHER" id="PTHR38601:SF1">
    <property type="entry name" value="HYDROGENASE-4 COMPONENT E"/>
    <property type="match status" value="1"/>
</dbReference>
<name>A0AA37NN72_9BACT</name>
<feature type="transmembrane region" description="Helical" evidence="6">
    <location>
        <begin position="29"/>
        <end position="46"/>
    </location>
</feature>
<comment type="subcellular location">
    <subcellularLocation>
        <location evidence="1">Cell membrane</location>
        <topology evidence="1">Multi-pass membrane protein</topology>
    </subcellularLocation>
</comment>